<proteinExistence type="predicted"/>
<evidence type="ECO:0000313" key="1">
    <source>
        <dbReference type="EMBL" id="ESZ89473.1"/>
    </source>
</evidence>
<accession>W9C195</accession>
<protein>
    <submittedName>
        <fullName evidence="1">Uncharacterized protein</fullName>
    </submittedName>
</protein>
<organism evidence="1 2">
    <name type="scientific">Sclerotinia borealis (strain F-4128)</name>
    <dbReference type="NCBI Taxonomy" id="1432307"/>
    <lineage>
        <taxon>Eukaryota</taxon>
        <taxon>Fungi</taxon>
        <taxon>Dikarya</taxon>
        <taxon>Ascomycota</taxon>
        <taxon>Pezizomycotina</taxon>
        <taxon>Leotiomycetes</taxon>
        <taxon>Helotiales</taxon>
        <taxon>Sclerotiniaceae</taxon>
        <taxon>Sclerotinia</taxon>
    </lineage>
</organism>
<reference evidence="1 2" key="1">
    <citation type="journal article" date="2014" name="Genome Announc.">
        <title>Draft genome sequence of Sclerotinia borealis, a psychrophilic plant pathogenic fungus.</title>
        <authorList>
            <person name="Mardanov A.V."/>
            <person name="Beletsky A.V."/>
            <person name="Kadnikov V.V."/>
            <person name="Ignatov A.N."/>
            <person name="Ravin N.V."/>
        </authorList>
    </citation>
    <scope>NUCLEOTIDE SEQUENCE [LARGE SCALE GENOMIC DNA]</scope>
    <source>
        <strain evidence="2">F-4157</strain>
    </source>
</reference>
<comment type="caution">
    <text evidence="1">The sequence shown here is derived from an EMBL/GenBank/DDBJ whole genome shotgun (WGS) entry which is preliminary data.</text>
</comment>
<gene>
    <name evidence="1" type="ORF">SBOR_10143</name>
</gene>
<keyword evidence="2" id="KW-1185">Reference proteome</keyword>
<dbReference type="AlphaFoldDB" id="W9C195"/>
<sequence>MAPQSSIEDHAYHRRQQKLKEVKVQLINVDNESQIAEKRAHEAGMQVQVEYLHNTMRARTLLKLLMGDRKAVNMSETSRDINSTGKRLLVDMQSHFQKFLQVQKLYMETTGILNAEYQGARGAYKKEIMSLARTLGVSLDA</sequence>
<dbReference type="HOGENOM" id="CLU_1826427_0_0_1"/>
<dbReference type="Proteomes" id="UP000019487">
    <property type="component" value="Unassembled WGS sequence"/>
</dbReference>
<name>W9C195_SCLBF</name>
<dbReference type="EMBL" id="AYSA01000993">
    <property type="protein sequence ID" value="ESZ89473.1"/>
    <property type="molecule type" value="Genomic_DNA"/>
</dbReference>
<evidence type="ECO:0000313" key="2">
    <source>
        <dbReference type="Proteomes" id="UP000019487"/>
    </source>
</evidence>